<evidence type="ECO:0000313" key="3">
    <source>
        <dbReference type="Proteomes" id="UP000009172"/>
    </source>
</evidence>
<protein>
    <submittedName>
        <fullName evidence="2">Uncharacterized protein</fullName>
    </submittedName>
</protein>
<dbReference type="EMBL" id="GG698498">
    <property type="protein sequence ID" value="EGD96951.1"/>
    <property type="molecule type" value="Genomic_DNA"/>
</dbReference>
<dbReference type="AlphaFoldDB" id="F2S052"/>
<feature type="region of interest" description="Disordered" evidence="1">
    <location>
        <begin position="1"/>
        <end position="48"/>
    </location>
</feature>
<organism evidence="2 3">
    <name type="scientific">Trichophyton tonsurans (strain CBS 112818)</name>
    <name type="common">Scalp ringworm fungus</name>
    <dbReference type="NCBI Taxonomy" id="647933"/>
    <lineage>
        <taxon>Eukaryota</taxon>
        <taxon>Fungi</taxon>
        <taxon>Dikarya</taxon>
        <taxon>Ascomycota</taxon>
        <taxon>Pezizomycotina</taxon>
        <taxon>Eurotiomycetes</taxon>
        <taxon>Eurotiomycetidae</taxon>
        <taxon>Onygenales</taxon>
        <taxon>Arthrodermataceae</taxon>
        <taxon>Trichophyton</taxon>
    </lineage>
</organism>
<feature type="compositionally biased region" description="Acidic residues" evidence="1">
    <location>
        <begin position="30"/>
        <end position="48"/>
    </location>
</feature>
<reference evidence="3" key="1">
    <citation type="journal article" date="2012" name="MBio">
        <title>Comparative genome analysis of Trichophyton rubrum and related dermatophytes reveals candidate genes involved in infection.</title>
        <authorList>
            <person name="Martinez D.A."/>
            <person name="Oliver B.G."/>
            <person name="Graeser Y."/>
            <person name="Goldberg J.M."/>
            <person name="Li W."/>
            <person name="Martinez-Rossi N.M."/>
            <person name="Monod M."/>
            <person name="Shelest E."/>
            <person name="Barton R.C."/>
            <person name="Birch E."/>
            <person name="Brakhage A.A."/>
            <person name="Chen Z."/>
            <person name="Gurr S.J."/>
            <person name="Heiman D."/>
            <person name="Heitman J."/>
            <person name="Kosti I."/>
            <person name="Rossi A."/>
            <person name="Saif S."/>
            <person name="Samalova M."/>
            <person name="Saunders C.W."/>
            <person name="Shea T."/>
            <person name="Summerbell R.C."/>
            <person name="Xu J."/>
            <person name="Young S."/>
            <person name="Zeng Q."/>
            <person name="Birren B.W."/>
            <person name="Cuomo C.A."/>
            <person name="White T.C."/>
        </authorList>
    </citation>
    <scope>NUCLEOTIDE SEQUENCE [LARGE SCALE GENOMIC DNA]</scope>
    <source>
        <strain evidence="3">CBS 112818</strain>
    </source>
</reference>
<dbReference type="HOGENOM" id="CLU_2470691_0_0_1"/>
<evidence type="ECO:0000313" key="2">
    <source>
        <dbReference type="EMBL" id="EGD96951.1"/>
    </source>
</evidence>
<accession>F2S052</accession>
<name>F2S052_TRIT1</name>
<dbReference type="Proteomes" id="UP000009172">
    <property type="component" value="Unassembled WGS sequence"/>
</dbReference>
<sequence>MMTKLDIGSGTRLIRQPLSAPTRLQQQNNNDDDNNDDDNNDNDDNDDNEWMTVVKMLHISLSGFINDLNDLAYFDHIDGRGGSLEFRE</sequence>
<evidence type="ECO:0000256" key="1">
    <source>
        <dbReference type="SAM" id="MobiDB-lite"/>
    </source>
</evidence>
<keyword evidence="3" id="KW-1185">Reference proteome</keyword>
<gene>
    <name evidence="2" type="ORF">TESG_04375</name>
</gene>
<proteinExistence type="predicted"/>